<name>A0ABR9U9G0_9CYAN</name>
<dbReference type="RefSeq" id="WP_193868684.1">
    <property type="nucleotide sequence ID" value="NZ_JADEWU010000011.1"/>
</dbReference>
<proteinExistence type="predicted"/>
<comment type="caution">
    <text evidence="1">The sequence shown here is derived from an EMBL/GenBank/DDBJ whole genome shotgun (WGS) entry which is preliminary data.</text>
</comment>
<sequence>MNINQHLIVKQPVFFYLYEDSFSHLSICLAEGFKELGVHFYSNINYWKLSEHPDEYLFEHNPEITPDDCSIVVLDTKWLNHKGDFPENFFHPNRQYITVYLDEMDGLTIWNPPLEQFDLRFRTHYNKKAKHPDNCVSWVFGLSNRILEQTQDCPKFKDRQSSIIFNFRVEQDQIIVTRSWFKFEAGFSFLNSGLLAFENPVRRISKQQILPLFQGVLNIDDRIDQFDQPPSDIYHALQWEQTGKRHHPQYYKRLKESVACAGFAGCVIPYNNSGEFLVEWWDSWRFWESLAAGCVTFHVDFDKYGIDLPVMPENWRHYIGLDLEHPQDTIDRIISEPNILEQISTEGRQWAINHYSPVPTALRFLETISAYQNAKNGFFETSQQSLDQTINLPLRKINLVIFPDWSQPELSLSLELKQILQNLANHPDALDITLLLDNRNKTDEEANLILSGVVMDLLIEGEVALGYEHLEITLIGQENSNQWSVLLPRLLGRIQLENEDKAAIAESKADQLPCYSLDCLNWQF</sequence>
<protein>
    <recommendedName>
        <fullName evidence="3">Glycosyl transferase</fullName>
    </recommendedName>
</protein>
<keyword evidence="2" id="KW-1185">Reference proteome</keyword>
<evidence type="ECO:0008006" key="3">
    <source>
        <dbReference type="Google" id="ProtNLM"/>
    </source>
</evidence>
<reference evidence="1 2" key="1">
    <citation type="submission" date="2020-10" db="EMBL/GenBank/DDBJ databases">
        <authorList>
            <person name="Castelo-Branco R."/>
            <person name="Eusebio N."/>
            <person name="Adriana R."/>
            <person name="Vieira A."/>
            <person name="Brugerolle De Fraissinette N."/>
            <person name="Rezende De Castro R."/>
            <person name="Schneider M.P."/>
            <person name="Vasconcelos V."/>
            <person name="Leao P.N."/>
        </authorList>
    </citation>
    <scope>NUCLEOTIDE SEQUENCE [LARGE SCALE GENOMIC DNA]</scope>
    <source>
        <strain evidence="1 2">LEGE 06226</strain>
    </source>
</reference>
<accession>A0ABR9U9G0</accession>
<dbReference type="Proteomes" id="UP000640725">
    <property type="component" value="Unassembled WGS sequence"/>
</dbReference>
<dbReference type="EMBL" id="JADEWU010000011">
    <property type="protein sequence ID" value="MBE9143072.1"/>
    <property type="molecule type" value="Genomic_DNA"/>
</dbReference>
<evidence type="ECO:0000313" key="2">
    <source>
        <dbReference type="Proteomes" id="UP000640725"/>
    </source>
</evidence>
<evidence type="ECO:0000313" key="1">
    <source>
        <dbReference type="EMBL" id="MBE9143072.1"/>
    </source>
</evidence>
<gene>
    <name evidence="1" type="ORF">IQ236_07520</name>
</gene>
<organism evidence="1 2">
    <name type="scientific">Planktothrix mougeotii LEGE 06226</name>
    <dbReference type="NCBI Taxonomy" id="1828728"/>
    <lineage>
        <taxon>Bacteria</taxon>
        <taxon>Bacillati</taxon>
        <taxon>Cyanobacteriota</taxon>
        <taxon>Cyanophyceae</taxon>
        <taxon>Oscillatoriophycideae</taxon>
        <taxon>Oscillatoriales</taxon>
        <taxon>Microcoleaceae</taxon>
        <taxon>Planktothrix</taxon>
    </lineage>
</organism>